<reference evidence="2" key="1">
    <citation type="journal article" date="2014" name="Front. Microbiol.">
        <title>High frequency of phylogenetically diverse reductive dehalogenase-homologous genes in deep subseafloor sedimentary metagenomes.</title>
        <authorList>
            <person name="Kawai M."/>
            <person name="Futagami T."/>
            <person name="Toyoda A."/>
            <person name="Takaki Y."/>
            <person name="Nishi S."/>
            <person name="Hori S."/>
            <person name="Arai W."/>
            <person name="Tsubouchi T."/>
            <person name="Morono Y."/>
            <person name="Uchiyama I."/>
            <person name="Ito T."/>
            <person name="Fujiyama A."/>
            <person name="Inagaki F."/>
            <person name="Takami H."/>
        </authorList>
    </citation>
    <scope>NUCLEOTIDE SEQUENCE</scope>
    <source>
        <strain evidence="2">Expedition CK06-06</strain>
    </source>
</reference>
<protein>
    <submittedName>
        <fullName evidence="2">Uncharacterized protein</fullName>
    </submittedName>
</protein>
<sequence>MTEANETFTVDRWGQPPAEATKPRRSKYLARIEVVRERNKTEPETWGVIAEFDKEASARSRQSLVKK</sequence>
<evidence type="ECO:0000313" key="2">
    <source>
        <dbReference type="EMBL" id="GAF97304.1"/>
    </source>
</evidence>
<organism evidence="2">
    <name type="scientific">marine sediment metagenome</name>
    <dbReference type="NCBI Taxonomy" id="412755"/>
    <lineage>
        <taxon>unclassified sequences</taxon>
        <taxon>metagenomes</taxon>
        <taxon>ecological metagenomes</taxon>
    </lineage>
</organism>
<feature type="non-terminal residue" evidence="2">
    <location>
        <position position="67"/>
    </location>
</feature>
<evidence type="ECO:0000256" key="1">
    <source>
        <dbReference type="SAM" id="MobiDB-lite"/>
    </source>
</evidence>
<proteinExistence type="predicted"/>
<name>X0TVM5_9ZZZZ</name>
<feature type="region of interest" description="Disordered" evidence="1">
    <location>
        <begin position="1"/>
        <end position="24"/>
    </location>
</feature>
<dbReference type="AlphaFoldDB" id="X0TVM5"/>
<dbReference type="EMBL" id="BARS01016056">
    <property type="protein sequence ID" value="GAF97304.1"/>
    <property type="molecule type" value="Genomic_DNA"/>
</dbReference>
<gene>
    <name evidence="2" type="ORF">S01H1_26487</name>
</gene>
<accession>X0TVM5</accession>
<comment type="caution">
    <text evidence="2">The sequence shown here is derived from an EMBL/GenBank/DDBJ whole genome shotgun (WGS) entry which is preliminary data.</text>
</comment>